<evidence type="ECO:0000313" key="1">
    <source>
        <dbReference type="EMBL" id="MCU4974510.1"/>
    </source>
</evidence>
<evidence type="ECO:0000313" key="2">
    <source>
        <dbReference type="Proteomes" id="UP001320972"/>
    </source>
</evidence>
<dbReference type="Gene3D" id="1.10.490.110">
    <property type="entry name" value="Uncharacterized conserved protein DUF2267"/>
    <property type="match status" value="1"/>
</dbReference>
<protein>
    <submittedName>
        <fullName evidence="1">DUF2267 domain-containing protein</fullName>
    </submittedName>
</protein>
<accession>A0ABT2QHU6</accession>
<dbReference type="EMBL" id="JAOPKB010000012">
    <property type="protein sequence ID" value="MCU4974510.1"/>
    <property type="molecule type" value="Genomic_DNA"/>
</dbReference>
<dbReference type="InterPro" id="IPR038282">
    <property type="entry name" value="DUF2267_sf"/>
</dbReference>
<comment type="caution">
    <text evidence="1">The sequence shown here is derived from an EMBL/GenBank/DDBJ whole genome shotgun (WGS) entry which is preliminary data.</text>
</comment>
<dbReference type="RefSeq" id="WP_338008588.1">
    <property type="nucleotide sequence ID" value="NZ_JAOPKB010000012.1"/>
</dbReference>
<dbReference type="Proteomes" id="UP001320972">
    <property type="component" value="Unassembled WGS sequence"/>
</dbReference>
<dbReference type="Pfam" id="PF10025">
    <property type="entry name" value="DUF2267"/>
    <property type="match status" value="1"/>
</dbReference>
<proteinExistence type="predicted"/>
<keyword evidence="2" id="KW-1185">Reference proteome</keyword>
<organism evidence="1 2">
    <name type="scientific">Natronoglomus mannanivorans</name>
    <dbReference type="NCBI Taxonomy" id="2979990"/>
    <lineage>
        <taxon>Archaea</taxon>
        <taxon>Methanobacteriati</taxon>
        <taxon>Methanobacteriota</taxon>
        <taxon>Stenosarchaea group</taxon>
        <taxon>Halobacteria</taxon>
        <taxon>Halobacteriales</taxon>
        <taxon>Natrialbaceae</taxon>
        <taxon>Natronoglomus</taxon>
    </lineage>
</organism>
<dbReference type="InterPro" id="IPR018727">
    <property type="entry name" value="DUF2267"/>
</dbReference>
<reference evidence="1 2" key="1">
    <citation type="submission" date="2022-09" db="EMBL/GenBank/DDBJ databases">
        <title>Enrichment on poylsaccharides allowed isolation of novel metabolic and taxonomic groups of Haloarchaea.</title>
        <authorList>
            <person name="Sorokin D.Y."/>
            <person name="Elcheninov A.G."/>
            <person name="Khizhniak T.V."/>
            <person name="Kolganova T.V."/>
            <person name="Kublanov I.V."/>
        </authorList>
    </citation>
    <scope>NUCLEOTIDE SEQUENCE [LARGE SCALE GENOMIC DNA]</scope>
    <source>
        <strain evidence="1 2">AArc-m2/3/4</strain>
    </source>
</reference>
<name>A0ABT2QHU6_9EURY</name>
<sequence length="138" mass="15438">MQYDEFIGEVQHRAQLDSREAALSATRATLETLSERIQPGEAENLGAQLPGEIGRHLEKVDDVDRFDFQEFVGRVTEREGLGEKDREDAVYRAMVVVEVVDEAVTEGAIDDIKEQLPDDYDDLFDLQEAEQTAGPDPG</sequence>
<gene>
    <name evidence="1" type="ORF">OB955_17460</name>
</gene>